<keyword evidence="1" id="KW-1185">Reference proteome</keyword>
<proteinExistence type="predicted"/>
<dbReference type="Gene3D" id="1.10.260.100">
    <property type="match status" value="1"/>
</dbReference>
<dbReference type="AlphaFoldDB" id="A0A915DAU7"/>
<name>A0A915DAU7_9BILA</name>
<evidence type="ECO:0000313" key="2">
    <source>
        <dbReference type="WBParaSite" id="jg17969.2"/>
    </source>
</evidence>
<evidence type="ECO:0000313" key="1">
    <source>
        <dbReference type="Proteomes" id="UP000887574"/>
    </source>
</evidence>
<sequence>MRGAAASATTSQDSAKQVVKDYRKAQDLNDPVVTAVLEQMQRDPRAAQERLKKSHIYDKIEKSLNLGLSSIYLTWWPGMNPVLSLTCHLCLSRKLFREANRTLKKGGKLKKKWVFAKKKEVSSPIIHTDDV</sequence>
<dbReference type="WBParaSite" id="jg17969.2">
    <property type="protein sequence ID" value="jg17969.2"/>
    <property type="gene ID" value="jg17969"/>
</dbReference>
<organism evidence="1 2">
    <name type="scientific">Ditylenchus dipsaci</name>
    <dbReference type="NCBI Taxonomy" id="166011"/>
    <lineage>
        <taxon>Eukaryota</taxon>
        <taxon>Metazoa</taxon>
        <taxon>Ecdysozoa</taxon>
        <taxon>Nematoda</taxon>
        <taxon>Chromadorea</taxon>
        <taxon>Rhabditida</taxon>
        <taxon>Tylenchina</taxon>
        <taxon>Tylenchomorpha</taxon>
        <taxon>Sphaerularioidea</taxon>
        <taxon>Anguinidae</taxon>
        <taxon>Anguininae</taxon>
        <taxon>Ditylenchus</taxon>
    </lineage>
</organism>
<protein>
    <submittedName>
        <fullName evidence="2">Ribosomal RNA-processing protein 8</fullName>
    </submittedName>
</protein>
<dbReference type="Proteomes" id="UP000887574">
    <property type="component" value="Unplaced"/>
</dbReference>
<accession>A0A915DAU7</accession>
<reference evidence="2" key="1">
    <citation type="submission" date="2022-11" db="UniProtKB">
        <authorList>
            <consortium name="WormBaseParasite"/>
        </authorList>
    </citation>
    <scope>IDENTIFICATION</scope>
</reference>